<proteinExistence type="predicted"/>
<reference evidence="1" key="2">
    <citation type="journal article" date="2015" name="Fish Shellfish Immunol.">
        <title>Early steps in the European eel (Anguilla anguilla)-Vibrio vulnificus interaction in the gills: Role of the RtxA13 toxin.</title>
        <authorList>
            <person name="Callol A."/>
            <person name="Pajuelo D."/>
            <person name="Ebbesson L."/>
            <person name="Teles M."/>
            <person name="MacKenzie S."/>
            <person name="Amaro C."/>
        </authorList>
    </citation>
    <scope>NUCLEOTIDE SEQUENCE</scope>
</reference>
<name>A0A0E9PRR6_ANGAN</name>
<dbReference type="EMBL" id="GBXM01101822">
    <property type="protein sequence ID" value="JAH06755.1"/>
    <property type="molecule type" value="Transcribed_RNA"/>
</dbReference>
<organism evidence="1">
    <name type="scientific">Anguilla anguilla</name>
    <name type="common">European freshwater eel</name>
    <name type="synonym">Muraena anguilla</name>
    <dbReference type="NCBI Taxonomy" id="7936"/>
    <lineage>
        <taxon>Eukaryota</taxon>
        <taxon>Metazoa</taxon>
        <taxon>Chordata</taxon>
        <taxon>Craniata</taxon>
        <taxon>Vertebrata</taxon>
        <taxon>Euteleostomi</taxon>
        <taxon>Actinopterygii</taxon>
        <taxon>Neopterygii</taxon>
        <taxon>Teleostei</taxon>
        <taxon>Anguilliformes</taxon>
        <taxon>Anguillidae</taxon>
        <taxon>Anguilla</taxon>
    </lineage>
</organism>
<protein>
    <submittedName>
        <fullName evidence="1">Uncharacterized protein</fullName>
    </submittedName>
</protein>
<reference evidence="1" key="1">
    <citation type="submission" date="2014-11" db="EMBL/GenBank/DDBJ databases">
        <authorList>
            <person name="Amaro Gonzalez C."/>
        </authorList>
    </citation>
    <scope>NUCLEOTIDE SEQUENCE</scope>
</reference>
<sequence length="28" mass="3465">MKIQMAALVQCERCYWQFFNEYIIIHVS</sequence>
<dbReference type="AlphaFoldDB" id="A0A0E9PRR6"/>
<accession>A0A0E9PRR6</accession>
<evidence type="ECO:0000313" key="1">
    <source>
        <dbReference type="EMBL" id="JAH06755.1"/>
    </source>
</evidence>